<name>A0A7K3LXA0_9ACTN</name>
<dbReference type="Proteomes" id="UP000460435">
    <property type="component" value="Unassembled WGS sequence"/>
</dbReference>
<protein>
    <recommendedName>
        <fullName evidence="1">DUF5615 domain-containing protein</fullName>
    </recommendedName>
</protein>
<feature type="domain" description="DUF5615" evidence="1">
    <location>
        <begin position="1"/>
        <end position="103"/>
    </location>
</feature>
<evidence type="ECO:0000313" key="3">
    <source>
        <dbReference type="Proteomes" id="UP000460435"/>
    </source>
</evidence>
<proteinExistence type="predicted"/>
<gene>
    <name evidence="2" type="ORF">F7O44_01060</name>
</gene>
<comment type="caution">
    <text evidence="2">The sequence shown here is derived from an EMBL/GenBank/DDBJ whole genome shotgun (WGS) entry which is preliminary data.</text>
</comment>
<keyword evidence="3" id="KW-1185">Reference proteome</keyword>
<accession>A0A7K3LXA0</accession>
<dbReference type="InterPro" id="IPR041049">
    <property type="entry name" value="DUF5615"/>
</dbReference>
<evidence type="ECO:0000313" key="2">
    <source>
        <dbReference type="EMBL" id="NDL55654.1"/>
    </source>
</evidence>
<organism evidence="2 3">
    <name type="scientific">Phytoactinopolyspora mesophila</name>
    <dbReference type="NCBI Taxonomy" id="2650750"/>
    <lineage>
        <taxon>Bacteria</taxon>
        <taxon>Bacillati</taxon>
        <taxon>Actinomycetota</taxon>
        <taxon>Actinomycetes</taxon>
        <taxon>Jiangellales</taxon>
        <taxon>Jiangellaceae</taxon>
        <taxon>Phytoactinopolyspora</taxon>
    </lineage>
</organism>
<dbReference type="EMBL" id="WLZY01000001">
    <property type="protein sequence ID" value="NDL55654.1"/>
    <property type="molecule type" value="Genomic_DNA"/>
</dbReference>
<sequence length="131" mass="14318">MRLLIDQNLPRRLASLLETHGHDVAHTEDVGLATTADPQILSWCCTQDRMLVTADKKLTKFLAASSADCPSVLITREMRTTPTEQIAAILVANLPQIEQIITEHGNAVFSLAPNKPIRAELLPLGVPNKTT</sequence>
<reference evidence="2 3" key="1">
    <citation type="submission" date="2019-11" db="EMBL/GenBank/DDBJ databases">
        <authorList>
            <person name="Li X.-J."/>
            <person name="Feng X.-M."/>
        </authorList>
    </citation>
    <scope>NUCLEOTIDE SEQUENCE [LARGE SCALE GENOMIC DNA]</scope>
    <source>
        <strain evidence="2 3">XMNu-373</strain>
    </source>
</reference>
<evidence type="ECO:0000259" key="1">
    <source>
        <dbReference type="Pfam" id="PF18480"/>
    </source>
</evidence>
<dbReference type="AlphaFoldDB" id="A0A7K3LXA0"/>
<dbReference type="Pfam" id="PF18480">
    <property type="entry name" value="DUF5615"/>
    <property type="match status" value="1"/>
</dbReference>
<dbReference type="RefSeq" id="WP_162448345.1">
    <property type="nucleotide sequence ID" value="NZ_WLZY01000001.1"/>
</dbReference>